<keyword evidence="3" id="KW-1185">Reference proteome</keyword>
<evidence type="ECO:0000313" key="2">
    <source>
        <dbReference type="EMBL" id="ERN11097.1"/>
    </source>
</evidence>
<feature type="region of interest" description="Disordered" evidence="1">
    <location>
        <begin position="69"/>
        <end position="89"/>
    </location>
</feature>
<evidence type="ECO:0000256" key="1">
    <source>
        <dbReference type="SAM" id="MobiDB-lite"/>
    </source>
</evidence>
<dbReference type="AlphaFoldDB" id="W1PM42"/>
<dbReference type="STRING" id="13333.W1PM42"/>
<dbReference type="EMBL" id="KI392710">
    <property type="protein sequence ID" value="ERN11097.1"/>
    <property type="molecule type" value="Genomic_DNA"/>
</dbReference>
<evidence type="ECO:0000313" key="3">
    <source>
        <dbReference type="Proteomes" id="UP000017836"/>
    </source>
</evidence>
<organism evidence="2 3">
    <name type="scientific">Amborella trichopoda</name>
    <dbReference type="NCBI Taxonomy" id="13333"/>
    <lineage>
        <taxon>Eukaryota</taxon>
        <taxon>Viridiplantae</taxon>
        <taxon>Streptophyta</taxon>
        <taxon>Embryophyta</taxon>
        <taxon>Tracheophyta</taxon>
        <taxon>Spermatophyta</taxon>
        <taxon>Magnoliopsida</taxon>
        <taxon>Amborellales</taxon>
        <taxon>Amborellaceae</taxon>
        <taxon>Amborella</taxon>
    </lineage>
</organism>
<dbReference type="HOGENOM" id="CLU_2457783_0_0_1"/>
<proteinExistence type="predicted"/>
<protein>
    <submittedName>
        <fullName evidence="2">Uncharacterized protein</fullName>
    </submittedName>
</protein>
<accession>W1PM42</accession>
<dbReference type="Gramene" id="ERN11097">
    <property type="protein sequence ID" value="ERN11097"/>
    <property type="gene ID" value="AMTR_s00024p00147640"/>
</dbReference>
<name>W1PM42_AMBTC</name>
<sequence>MIFDAAVRSIRSISGPLKLEFPLPERSDPNSLRPGSLATYLSASKTPALKKPPGLDAAAVAGARPAASQFSSRGSQYRDGSRQAFTAAI</sequence>
<dbReference type="Proteomes" id="UP000017836">
    <property type="component" value="Unassembled WGS sequence"/>
</dbReference>
<gene>
    <name evidence="2" type="ORF">AMTR_s00024p00147640</name>
</gene>
<reference evidence="3" key="1">
    <citation type="journal article" date="2013" name="Science">
        <title>The Amborella genome and the evolution of flowering plants.</title>
        <authorList>
            <consortium name="Amborella Genome Project"/>
        </authorList>
    </citation>
    <scope>NUCLEOTIDE SEQUENCE [LARGE SCALE GENOMIC DNA]</scope>
</reference>